<dbReference type="Proteomes" id="UP000184048">
    <property type="component" value="Unassembled WGS sequence"/>
</dbReference>
<organism evidence="2 3">
    <name type="scientific">Flavisolibacter ginsengisoli DSM 18119</name>
    <dbReference type="NCBI Taxonomy" id="1121884"/>
    <lineage>
        <taxon>Bacteria</taxon>
        <taxon>Pseudomonadati</taxon>
        <taxon>Bacteroidota</taxon>
        <taxon>Chitinophagia</taxon>
        <taxon>Chitinophagales</taxon>
        <taxon>Chitinophagaceae</taxon>
        <taxon>Flavisolibacter</taxon>
    </lineage>
</organism>
<feature type="chain" id="PRO_5012251532" description="MetA-pathway of phenol degradation" evidence="1">
    <location>
        <begin position="20"/>
        <end position="265"/>
    </location>
</feature>
<evidence type="ECO:0000256" key="1">
    <source>
        <dbReference type="SAM" id="SignalP"/>
    </source>
</evidence>
<keyword evidence="1" id="KW-0732">Signal</keyword>
<accession>A0A1M5EQE2</accession>
<proteinExistence type="predicted"/>
<evidence type="ECO:0000313" key="3">
    <source>
        <dbReference type="Proteomes" id="UP000184048"/>
    </source>
</evidence>
<evidence type="ECO:0008006" key="4">
    <source>
        <dbReference type="Google" id="ProtNLM"/>
    </source>
</evidence>
<dbReference type="EMBL" id="FQUU01000019">
    <property type="protein sequence ID" value="SHF81397.1"/>
    <property type="molecule type" value="Genomic_DNA"/>
</dbReference>
<evidence type="ECO:0000313" key="2">
    <source>
        <dbReference type="EMBL" id="SHF81397.1"/>
    </source>
</evidence>
<keyword evidence="3" id="KW-1185">Reference proteome</keyword>
<protein>
    <recommendedName>
        <fullName evidence="4">MetA-pathway of phenol degradation</fullName>
    </recommendedName>
</protein>
<reference evidence="2 3" key="1">
    <citation type="submission" date="2016-11" db="EMBL/GenBank/DDBJ databases">
        <authorList>
            <person name="Jaros S."/>
            <person name="Januszkiewicz K."/>
            <person name="Wedrychowicz H."/>
        </authorList>
    </citation>
    <scope>NUCLEOTIDE SEQUENCE [LARGE SCALE GENOMIC DNA]</scope>
    <source>
        <strain evidence="2 3">DSM 18119</strain>
    </source>
</reference>
<name>A0A1M5EQE2_9BACT</name>
<gene>
    <name evidence="2" type="ORF">SAMN02745131_03597</name>
</gene>
<dbReference type="AlphaFoldDB" id="A0A1M5EQE2"/>
<sequence length="265" mass="30666">MRKLSILLLFTIIVHYAQAQDRYFARTYTSNVLPKGNFDIELWHTSRFGHEGQYFHAMDQRMEFEVGLGKQVQTAFYFNRYQKSFTDSTNNIAHASEIGFSNEWKWKVTNPSSKLGVALYGELGVKGDELELEAKIILDRSFGKNLVAFNAIYELEAEAERENGENEMELEETPLEFDLAYMYNVSINLGLGVEVVNHNDISKGHWNNSVLYAGPTLNYRGDRWFFIANYLPQIRNLHKTDVSPKNRVLDEHERSEARILVGFSF</sequence>
<feature type="signal peptide" evidence="1">
    <location>
        <begin position="1"/>
        <end position="19"/>
    </location>
</feature>